<evidence type="ECO:0000256" key="4">
    <source>
        <dbReference type="ARBA" id="ARBA00022737"/>
    </source>
</evidence>
<evidence type="ECO:0000256" key="9">
    <source>
        <dbReference type="SAM" id="MobiDB-lite"/>
    </source>
</evidence>
<reference evidence="11 12" key="1">
    <citation type="submission" date="2014-04" db="EMBL/GenBank/DDBJ databases">
        <title>Genome evolution of avian class.</title>
        <authorList>
            <person name="Zhang G."/>
            <person name="Li C."/>
        </authorList>
    </citation>
    <scope>NUCLEOTIDE SEQUENCE [LARGE SCALE GENOMIC DNA]</scope>
    <source>
        <strain evidence="11">BGI_N302</strain>
    </source>
</reference>
<dbReference type="InterPro" id="IPR013087">
    <property type="entry name" value="Znf_C2H2_type"/>
</dbReference>
<keyword evidence="7" id="KW-0539">Nucleus</keyword>
<comment type="function">
    <text evidence="1">May be involved in transcriptional regulation.</text>
</comment>
<evidence type="ECO:0000256" key="1">
    <source>
        <dbReference type="ARBA" id="ARBA00003767"/>
    </source>
</evidence>
<dbReference type="Gene3D" id="3.30.160.60">
    <property type="entry name" value="Classic Zinc Finger"/>
    <property type="match status" value="1"/>
</dbReference>
<evidence type="ECO:0000256" key="5">
    <source>
        <dbReference type="ARBA" id="ARBA00022771"/>
    </source>
</evidence>
<keyword evidence="3" id="KW-0479">Metal-binding</keyword>
<feature type="non-terminal residue" evidence="11">
    <location>
        <position position="1"/>
    </location>
</feature>
<evidence type="ECO:0000256" key="8">
    <source>
        <dbReference type="PROSITE-ProRule" id="PRU00042"/>
    </source>
</evidence>
<feature type="non-terminal residue" evidence="11">
    <location>
        <position position="43"/>
    </location>
</feature>
<evidence type="ECO:0000256" key="2">
    <source>
        <dbReference type="ARBA" id="ARBA00004123"/>
    </source>
</evidence>
<evidence type="ECO:0000256" key="7">
    <source>
        <dbReference type="ARBA" id="ARBA00023242"/>
    </source>
</evidence>
<keyword evidence="6" id="KW-0862">Zinc</keyword>
<dbReference type="SUPFAM" id="SSF57667">
    <property type="entry name" value="beta-beta-alpha zinc fingers"/>
    <property type="match status" value="1"/>
</dbReference>
<dbReference type="FunFam" id="3.30.160.60:FF:000250">
    <property type="entry name" value="zinc finger protein 197 isoform X1"/>
    <property type="match status" value="1"/>
</dbReference>
<dbReference type="GO" id="GO:0005634">
    <property type="term" value="C:nucleus"/>
    <property type="evidence" value="ECO:0007669"/>
    <property type="project" value="UniProtKB-SubCell"/>
</dbReference>
<evidence type="ECO:0000259" key="10">
    <source>
        <dbReference type="PROSITE" id="PS50157"/>
    </source>
</evidence>
<comment type="subcellular location">
    <subcellularLocation>
        <location evidence="2">Nucleus</location>
    </subcellularLocation>
</comment>
<keyword evidence="4" id="KW-0677">Repeat</keyword>
<proteinExistence type="predicted"/>
<name>A0A091E3A0_CORBR</name>
<dbReference type="GO" id="GO:0008270">
    <property type="term" value="F:zinc ion binding"/>
    <property type="evidence" value="ECO:0007669"/>
    <property type="project" value="UniProtKB-KW"/>
</dbReference>
<dbReference type="InterPro" id="IPR036236">
    <property type="entry name" value="Znf_C2H2_sf"/>
</dbReference>
<evidence type="ECO:0000313" key="12">
    <source>
        <dbReference type="Proteomes" id="UP000052976"/>
    </source>
</evidence>
<gene>
    <name evidence="11" type="ORF">N302_10848</name>
</gene>
<keyword evidence="5 8" id="KW-0863">Zinc-finger</keyword>
<evidence type="ECO:0000256" key="6">
    <source>
        <dbReference type="ARBA" id="ARBA00022833"/>
    </source>
</evidence>
<dbReference type="AlphaFoldDB" id="A0A091E3A0"/>
<dbReference type="Proteomes" id="UP000052976">
    <property type="component" value="Unassembled WGS sequence"/>
</dbReference>
<dbReference type="EMBL" id="KK717795">
    <property type="protein sequence ID" value="KFO52703.1"/>
    <property type="molecule type" value="Genomic_DNA"/>
</dbReference>
<sequence>CREGGRRSSHSEVAEKPHSGEKPHKCLECGKSFSKSSSLICHR</sequence>
<dbReference type="PROSITE" id="PS50157">
    <property type="entry name" value="ZINC_FINGER_C2H2_2"/>
    <property type="match status" value="1"/>
</dbReference>
<evidence type="ECO:0000256" key="3">
    <source>
        <dbReference type="ARBA" id="ARBA00022723"/>
    </source>
</evidence>
<accession>A0A091E3A0</accession>
<feature type="domain" description="C2H2-type" evidence="10">
    <location>
        <begin position="24"/>
        <end position="43"/>
    </location>
</feature>
<feature type="region of interest" description="Disordered" evidence="9">
    <location>
        <begin position="1"/>
        <end position="24"/>
    </location>
</feature>
<organism evidence="11 12">
    <name type="scientific">Corvus brachyrhynchos</name>
    <name type="common">American crow</name>
    <dbReference type="NCBI Taxonomy" id="85066"/>
    <lineage>
        <taxon>Eukaryota</taxon>
        <taxon>Metazoa</taxon>
        <taxon>Chordata</taxon>
        <taxon>Craniata</taxon>
        <taxon>Vertebrata</taxon>
        <taxon>Euteleostomi</taxon>
        <taxon>Archelosauria</taxon>
        <taxon>Archosauria</taxon>
        <taxon>Dinosauria</taxon>
        <taxon>Saurischia</taxon>
        <taxon>Theropoda</taxon>
        <taxon>Coelurosauria</taxon>
        <taxon>Aves</taxon>
        <taxon>Neognathae</taxon>
        <taxon>Neoaves</taxon>
        <taxon>Telluraves</taxon>
        <taxon>Australaves</taxon>
        <taxon>Passeriformes</taxon>
        <taxon>Corvoidea</taxon>
        <taxon>Corvidae</taxon>
        <taxon>Corvus</taxon>
    </lineage>
</organism>
<protein>
    <submittedName>
        <fullName evidence="11">Zinc finger protein 28</fullName>
    </submittedName>
</protein>
<evidence type="ECO:0000313" key="11">
    <source>
        <dbReference type="EMBL" id="KFO52703.1"/>
    </source>
</evidence>
<keyword evidence="12" id="KW-1185">Reference proteome</keyword>